<dbReference type="Proteomes" id="UP000191342">
    <property type="component" value="Unassembled WGS sequence"/>
</dbReference>
<accession>A0A1V6SDN8</accession>
<protein>
    <submittedName>
        <fullName evidence="1">Uncharacterized protein</fullName>
    </submittedName>
</protein>
<name>A0A1V6SDN8_9EURO</name>
<dbReference type="AlphaFoldDB" id="A0A1V6SDN8"/>
<evidence type="ECO:0000313" key="1">
    <source>
        <dbReference type="EMBL" id="OQE11869.1"/>
    </source>
</evidence>
<keyword evidence="2" id="KW-1185">Reference proteome</keyword>
<organism evidence="1 2">
    <name type="scientific">Penicillium flavigenum</name>
    <dbReference type="NCBI Taxonomy" id="254877"/>
    <lineage>
        <taxon>Eukaryota</taxon>
        <taxon>Fungi</taxon>
        <taxon>Dikarya</taxon>
        <taxon>Ascomycota</taxon>
        <taxon>Pezizomycotina</taxon>
        <taxon>Eurotiomycetes</taxon>
        <taxon>Eurotiomycetidae</taxon>
        <taxon>Eurotiales</taxon>
        <taxon>Aspergillaceae</taxon>
        <taxon>Penicillium</taxon>
    </lineage>
</organism>
<dbReference type="EMBL" id="MLQL01000071">
    <property type="protein sequence ID" value="OQE11869.1"/>
    <property type="molecule type" value="Genomic_DNA"/>
</dbReference>
<gene>
    <name evidence="1" type="ORF">PENFLA_c071G00038</name>
</gene>
<reference evidence="2" key="1">
    <citation type="journal article" date="2017" name="Nat. Microbiol.">
        <title>Global analysis of biosynthetic gene clusters reveals vast potential of secondary metabolite production in Penicillium species.</title>
        <authorList>
            <person name="Nielsen J.C."/>
            <person name="Grijseels S."/>
            <person name="Prigent S."/>
            <person name="Ji B."/>
            <person name="Dainat J."/>
            <person name="Nielsen K.F."/>
            <person name="Frisvad J.C."/>
            <person name="Workman M."/>
            <person name="Nielsen J."/>
        </authorList>
    </citation>
    <scope>NUCLEOTIDE SEQUENCE [LARGE SCALE GENOMIC DNA]</scope>
    <source>
        <strain evidence="2">IBT 14082</strain>
    </source>
</reference>
<dbReference type="OrthoDB" id="3434980at2759"/>
<evidence type="ECO:0000313" key="2">
    <source>
        <dbReference type="Proteomes" id="UP000191342"/>
    </source>
</evidence>
<sequence>MERTNIQYSFESTADYQKLNNTVHQIIKDDTGAEGWISTRSMPPTYSPPPVTNEALEKLKKLEGLNVG</sequence>
<proteinExistence type="predicted"/>
<comment type="caution">
    <text evidence="1">The sequence shown here is derived from an EMBL/GenBank/DDBJ whole genome shotgun (WGS) entry which is preliminary data.</text>
</comment>